<dbReference type="STRING" id="1424294.Gferi_13585"/>
<dbReference type="PANTHER" id="PTHR37306:SF1">
    <property type="entry name" value="COLICIN V PRODUCTION PROTEIN"/>
    <property type="match status" value="1"/>
</dbReference>
<gene>
    <name evidence="6" type="ORF">Gferi_13585</name>
</gene>
<evidence type="ECO:0000256" key="2">
    <source>
        <dbReference type="ARBA" id="ARBA00022692"/>
    </source>
</evidence>
<evidence type="ECO:0000313" key="6">
    <source>
        <dbReference type="EMBL" id="AOT70514.1"/>
    </source>
</evidence>
<keyword evidence="2 5" id="KW-0812">Transmembrane</keyword>
<organism evidence="6 7">
    <name type="scientific">Geosporobacter ferrireducens</name>
    <dbReference type="NCBI Taxonomy" id="1424294"/>
    <lineage>
        <taxon>Bacteria</taxon>
        <taxon>Bacillati</taxon>
        <taxon>Bacillota</taxon>
        <taxon>Clostridia</taxon>
        <taxon>Peptostreptococcales</taxon>
        <taxon>Thermotaleaceae</taxon>
        <taxon>Geosporobacter</taxon>
    </lineage>
</organism>
<evidence type="ECO:0000256" key="3">
    <source>
        <dbReference type="ARBA" id="ARBA00022989"/>
    </source>
</evidence>
<reference evidence="6 7" key="1">
    <citation type="submission" date="2016-09" db="EMBL/GenBank/DDBJ databases">
        <title>Genomic analysis reveals versatility of anaerobic energy metabolism of Geosporobacter ferrireducens IRF9 of phylum Firmicutes.</title>
        <authorList>
            <person name="Kim S.-J."/>
        </authorList>
    </citation>
    <scope>NUCLEOTIDE SEQUENCE [LARGE SCALE GENOMIC DNA]</scope>
    <source>
        <strain evidence="6 7">IRF9</strain>
    </source>
</reference>
<keyword evidence="7" id="KW-1185">Reference proteome</keyword>
<evidence type="ECO:0008006" key="8">
    <source>
        <dbReference type="Google" id="ProtNLM"/>
    </source>
</evidence>
<evidence type="ECO:0000256" key="5">
    <source>
        <dbReference type="SAM" id="Phobius"/>
    </source>
</evidence>
<accession>A0A1D8GHY5</accession>
<feature type="transmembrane region" description="Helical" evidence="5">
    <location>
        <begin position="132"/>
        <end position="153"/>
    </location>
</feature>
<dbReference type="Pfam" id="PF02674">
    <property type="entry name" value="Colicin_V"/>
    <property type="match status" value="1"/>
</dbReference>
<sequence length="231" mass="25747">MSWFDTLVLVILAIYAMKGWQRGFVLSFFSLASVIAAAVAAKLYHPRFSEYLLDNTTLFLKLQQWVGLRVKDAAYQEVSSRGDIASDNIYQILGMPRGIQQVFMGSETLRDYSTKAMEGVHAYVADVLARMFINLLSMILIFICVKMALMLIGHLLDGLFSLPVLNQFNHVGGLAFGGMKGLLIIFILLLLMVPVNTMAGRGLLAEGLEKSVFAKYLYDHNLLLNMIGKIL</sequence>
<evidence type="ECO:0000313" key="7">
    <source>
        <dbReference type="Proteomes" id="UP000095743"/>
    </source>
</evidence>
<keyword evidence="4 5" id="KW-0472">Membrane</keyword>
<keyword evidence="3 5" id="KW-1133">Transmembrane helix</keyword>
<comment type="subcellular location">
    <subcellularLocation>
        <location evidence="1">Membrane</location>
        <topology evidence="1">Multi-pass membrane protein</topology>
    </subcellularLocation>
</comment>
<dbReference type="Proteomes" id="UP000095743">
    <property type="component" value="Chromosome"/>
</dbReference>
<dbReference type="GO" id="GO:0009403">
    <property type="term" value="P:toxin biosynthetic process"/>
    <property type="evidence" value="ECO:0007669"/>
    <property type="project" value="InterPro"/>
</dbReference>
<dbReference type="OrthoDB" id="1952171at2"/>
<evidence type="ECO:0000256" key="4">
    <source>
        <dbReference type="ARBA" id="ARBA00023136"/>
    </source>
</evidence>
<protein>
    <recommendedName>
        <fullName evidence="8">Colicin V production protein</fullName>
    </recommendedName>
</protein>
<dbReference type="AlphaFoldDB" id="A0A1D8GHY5"/>
<dbReference type="RefSeq" id="WP_069977339.1">
    <property type="nucleotide sequence ID" value="NZ_CP017269.1"/>
</dbReference>
<name>A0A1D8GHY5_9FIRM</name>
<dbReference type="PANTHER" id="PTHR37306">
    <property type="entry name" value="COLICIN V PRODUCTION PROTEIN"/>
    <property type="match status" value="1"/>
</dbReference>
<proteinExistence type="predicted"/>
<dbReference type="KEGG" id="gfe:Gferi_13585"/>
<evidence type="ECO:0000256" key="1">
    <source>
        <dbReference type="ARBA" id="ARBA00004141"/>
    </source>
</evidence>
<dbReference type="GO" id="GO:0016020">
    <property type="term" value="C:membrane"/>
    <property type="evidence" value="ECO:0007669"/>
    <property type="project" value="UniProtKB-SubCell"/>
</dbReference>
<dbReference type="EMBL" id="CP017269">
    <property type="protein sequence ID" value="AOT70514.1"/>
    <property type="molecule type" value="Genomic_DNA"/>
</dbReference>
<dbReference type="InterPro" id="IPR003825">
    <property type="entry name" value="Colicin-V_CvpA"/>
</dbReference>
<feature type="transmembrane region" description="Helical" evidence="5">
    <location>
        <begin position="173"/>
        <end position="193"/>
    </location>
</feature>
<feature type="transmembrane region" description="Helical" evidence="5">
    <location>
        <begin position="20"/>
        <end position="41"/>
    </location>
</feature>